<feature type="transmembrane region" description="Helical" evidence="1">
    <location>
        <begin position="74"/>
        <end position="96"/>
    </location>
</feature>
<dbReference type="AlphaFoldDB" id="A0A6H1ZTZ0"/>
<accession>A0A6H1ZTZ0</accession>
<keyword evidence="1" id="KW-1133">Transmembrane helix</keyword>
<protein>
    <submittedName>
        <fullName evidence="2">Uncharacterized protein</fullName>
    </submittedName>
</protein>
<sequence length="104" mass="11826">MADINDVLLAMNNGFSDLHLKFDTKIDELRDDFNEHRVPCVKKFHDLELSLAVRNAKNGAVKEEHAKTRDFWKYIIRGSVMIGVAGLMAILWKLFIANIKIIGG</sequence>
<keyword evidence="1" id="KW-0812">Transmembrane</keyword>
<proteinExistence type="predicted"/>
<evidence type="ECO:0000313" key="2">
    <source>
        <dbReference type="EMBL" id="QJA50881.1"/>
    </source>
</evidence>
<keyword evidence="1" id="KW-0472">Membrane</keyword>
<organism evidence="2">
    <name type="scientific">viral metagenome</name>
    <dbReference type="NCBI Taxonomy" id="1070528"/>
    <lineage>
        <taxon>unclassified sequences</taxon>
        <taxon>metagenomes</taxon>
        <taxon>organismal metagenomes</taxon>
    </lineage>
</organism>
<gene>
    <name evidence="2" type="ORF">TM448A01916_0014</name>
</gene>
<evidence type="ECO:0000256" key="1">
    <source>
        <dbReference type="SAM" id="Phobius"/>
    </source>
</evidence>
<dbReference type="EMBL" id="MT144222">
    <property type="protein sequence ID" value="QJA50881.1"/>
    <property type="molecule type" value="Genomic_DNA"/>
</dbReference>
<reference evidence="2" key="1">
    <citation type="submission" date="2020-03" db="EMBL/GenBank/DDBJ databases">
        <title>The deep terrestrial virosphere.</title>
        <authorList>
            <person name="Holmfeldt K."/>
            <person name="Nilsson E."/>
            <person name="Simone D."/>
            <person name="Lopez-Fernandez M."/>
            <person name="Wu X."/>
            <person name="de Brujin I."/>
            <person name="Lundin D."/>
            <person name="Andersson A."/>
            <person name="Bertilsson S."/>
            <person name="Dopson M."/>
        </authorList>
    </citation>
    <scope>NUCLEOTIDE SEQUENCE</scope>
    <source>
        <strain evidence="2">TM448A01916</strain>
    </source>
</reference>
<name>A0A6H1ZTZ0_9ZZZZ</name>